<protein>
    <submittedName>
        <fullName evidence="1">SMI1/KNR4 family protein</fullName>
    </submittedName>
</protein>
<dbReference type="Proteomes" id="UP000682802">
    <property type="component" value="Chromosome 2"/>
</dbReference>
<name>A0ABX8H362_9BACT</name>
<organism evidence="1 2">
    <name type="scientific">Flammeovirga kamogawensis</name>
    <dbReference type="NCBI Taxonomy" id="373891"/>
    <lineage>
        <taxon>Bacteria</taxon>
        <taxon>Pseudomonadati</taxon>
        <taxon>Bacteroidota</taxon>
        <taxon>Cytophagia</taxon>
        <taxon>Cytophagales</taxon>
        <taxon>Flammeovirgaceae</taxon>
        <taxon>Flammeovirga</taxon>
    </lineage>
</organism>
<dbReference type="RefSeq" id="WP_144076752.1">
    <property type="nucleotide sequence ID" value="NZ_CP076129.1"/>
</dbReference>
<reference evidence="1 2" key="1">
    <citation type="submission" date="2021-05" db="EMBL/GenBank/DDBJ databases">
        <title>Comparative genomic studies on the polysaccharide-degrading batcterial strains of the Flammeovirga genus.</title>
        <authorList>
            <person name="Zewei F."/>
            <person name="Zheng Z."/>
            <person name="Yu L."/>
            <person name="Ruyue G."/>
            <person name="Yanhong M."/>
            <person name="Yuanyuan C."/>
            <person name="Jingyan G."/>
            <person name="Wenjun H."/>
        </authorList>
    </citation>
    <scope>NUCLEOTIDE SEQUENCE [LARGE SCALE GENOMIC DNA]</scope>
    <source>
        <strain evidence="1 2">YS10</strain>
    </source>
</reference>
<accession>A0ABX8H362</accession>
<evidence type="ECO:0000313" key="2">
    <source>
        <dbReference type="Proteomes" id="UP000682802"/>
    </source>
</evidence>
<dbReference type="Pfam" id="PF14568">
    <property type="entry name" value="SUKH_6"/>
    <property type="match status" value="1"/>
</dbReference>
<dbReference type="SUPFAM" id="SSF160631">
    <property type="entry name" value="SMI1/KNR4-like"/>
    <property type="match status" value="1"/>
</dbReference>
<dbReference type="Gene3D" id="3.40.1580.10">
    <property type="entry name" value="SMI1/KNR4-like"/>
    <property type="match status" value="1"/>
</dbReference>
<sequence length="139" mass="16318">MKKLTVRHRLGNGNIKLIERELGQELPNDFKKFIVNNAGLSHYECLFEDNQGNSWEVSQYNQYKDLIGLLREFKEKGLGLKICFAYDPGGWHYCLSFDKETYGEIIVNRWTDYPPEEQFIVIADSFEEFINGLKRSEDI</sequence>
<dbReference type="InterPro" id="IPR037883">
    <property type="entry name" value="Knr4/Smi1-like_sf"/>
</dbReference>
<dbReference type="EMBL" id="CP076129">
    <property type="protein sequence ID" value="QWG10099.1"/>
    <property type="molecule type" value="Genomic_DNA"/>
</dbReference>
<gene>
    <name evidence="1" type="ORF">KM029_20670</name>
</gene>
<keyword evidence="2" id="KW-1185">Reference proteome</keyword>
<evidence type="ECO:0000313" key="1">
    <source>
        <dbReference type="EMBL" id="QWG10099.1"/>
    </source>
</evidence>
<proteinExistence type="predicted"/>